<evidence type="ECO:0000313" key="1">
    <source>
        <dbReference type="EMBL" id="KAJ7230477.1"/>
    </source>
</evidence>
<comment type="caution">
    <text evidence="1">The sequence shown here is derived from an EMBL/GenBank/DDBJ whole genome shotgun (WGS) entry which is preliminary data.</text>
</comment>
<keyword evidence="2" id="KW-1185">Reference proteome</keyword>
<sequence>NCKKPLLWWGTMSPYAADSSLNNQVLIRMAQDFLGAPATSCAFSHGGGMVTKRQHALSAETIRVNALVAAWHGAGLIPESKAIE</sequence>
<organism evidence="1 2">
    <name type="scientific">Mycena pura</name>
    <dbReference type="NCBI Taxonomy" id="153505"/>
    <lineage>
        <taxon>Eukaryota</taxon>
        <taxon>Fungi</taxon>
        <taxon>Dikarya</taxon>
        <taxon>Basidiomycota</taxon>
        <taxon>Agaricomycotina</taxon>
        <taxon>Agaricomycetes</taxon>
        <taxon>Agaricomycetidae</taxon>
        <taxon>Agaricales</taxon>
        <taxon>Marasmiineae</taxon>
        <taxon>Mycenaceae</taxon>
        <taxon>Mycena</taxon>
    </lineage>
</organism>
<dbReference type="AlphaFoldDB" id="A0AAD6YVK2"/>
<gene>
    <name evidence="1" type="ORF">GGX14DRAFT_324704</name>
</gene>
<dbReference type="Proteomes" id="UP001219525">
    <property type="component" value="Unassembled WGS sequence"/>
</dbReference>
<dbReference type="EMBL" id="JARJCW010000001">
    <property type="protein sequence ID" value="KAJ7230477.1"/>
    <property type="molecule type" value="Genomic_DNA"/>
</dbReference>
<protein>
    <submittedName>
        <fullName evidence="1">Uncharacterized protein</fullName>
    </submittedName>
</protein>
<name>A0AAD6YVK2_9AGAR</name>
<feature type="non-terminal residue" evidence="1">
    <location>
        <position position="1"/>
    </location>
</feature>
<reference evidence="1" key="1">
    <citation type="submission" date="2023-03" db="EMBL/GenBank/DDBJ databases">
        <title>Massive genome expansion in bonnet fungi (Mycena s.s.) driven by repeated elements and novel gene families across ecological guilds.</title>
        <authorList>
            <consortium name="Lawrence Berkeley National Laboratory"/>
            <person name="Harder C.B."/>
            <person name="Miyauchi S."/>
            <person name="Viragh M."/>
            <person name="Kuo A."/>
            <person name="Thoen E."/>
            <person name="Andreopoulos B."/>
            <person name="Lu D."/>
            <person name="Skrede I."/>
            <person name="Drula E."/>
            <person name="Henrissat B."/>
            <person name="Morin E."/>
            <person name="Kohler A."/>
            <person name="Barry K."/>
            <person name="LaButti K."/>
            <person name="Morin E."/>
            <person name="Salamov A."/>
            <person name="Lipzen A."/>
            <person name="Mereny Z."/>
            <person name="Hegedus B."/>
            <person name="Baldrian P."/>
            <person name="Stursova M."/>
            <person name="Weitz H."/>
            <person name="Taylor A."/>
            <person name="Grigoriev I.V."/>
            <person name="Nagy L.G."/>
            <person name="Martin F."/>
            <person name="Kauserud H."/>
        </authorList>
    </citation>
    <scope>NUCLEOTIDE SEQUENCE</scope>
    <source>
        <strain evidence="1">9144</strain>
    </source>
</reference>
<feature type="non-terminal residue" evidence="1">
    <location>
        <position position="84"/>
    </location>
</feature>
<evidence type="ECO:0000313" key="2">
    <source>
        <dbReference type="Proteomes" id="UP001219525"/>
    </source>
</evidence>
<proteinExistence type="predicted"/>
<accession>A0AAD6YVK2</accession>